<feature type="region of interest" description="Disordered" evidence="1">
    <location>
        <begin position="177"/>
        <end position="220"/>
    </location>
</feature>
<dbReference type="Gene3D" id="1.10.10.10">
    <property type="entry name" value="Winged helix-like DNA-binding domain superfamily/Winged helix DNA-binding domain"/>
    <property type="match status" value="1"/>
</dbReference>
<dbReference type="InterPro" id="IPR036388">
    <property type="entry name" value="WH-like_DNA-bd_sf"/>
</dbReference>
<comment type="caution">
    <text evidence="4">The sequence shown here is derived from an EMBL/GenBank/DDBJ whole genome shotgun (WGS) entry which is preliminary data.</text>
</comment>
<dbReference type="PANTHER" id="PTHR43252">
    <property type="entry name" value="TRANSCRIPTIONAL REGULATOR YQJI"/>
    <property type="match status" value="1"/>
</dbReference>
<gene>
    <name evidence="4" type="ORF">ACFYXQ_37280</name>
</gene>
<feature type="domain" description="Transcription regulator PadR C-terminal" evidence="3">
    <location>
        <begin position="96"/>
        <end position="168"/>
    </location>
</feature>
<evidence type="ECO:0000259" key="2">
    <source>
        <dbReference type="Pfam" id="PF03551"/>
    </source>
</evidence>
<feature type="compositionally biased region" description="Basic residues" evidence="1">
    <location>
        <begin position="202"/>
        <end position="211"/>
    </location>
</feature>
<dbReference type="EMBL" id="JBIAQY010000019">
    <property type="protein sequence ID" value="MFF3573426.1"/>
    <property type="molecule type" value="Genomic_DNA"/>
</dbReference>
<keyword evidence="5" id="KW-1185">Reference proteome</keyword>
<dbReference type="InterPro" id="IPR018309">
    <property type="entry name" value="Tscrpt_reg_PadR_C"/>
</dbReference>
<organism evidence="4 5">
    <name type="scientific">Nocardia jiangxiensis</name>
    <dbReference type="NCBI Taxonomy" id="282685"/>
    <lineage>
        <taxon>Bacteria</taxon>
        <taxon>Bacillati</taxon>
        <taxon>Actinomycetota</taxon>
        <taxon>Actinomycetes</taxon>
        <taxon>Mycobacteriales</taxon>
        <taxon>Nocardiaceae</taxon>
        <taxon>Nocardia</taxon>
    </lineage>
</organism>
<dbReference type="SUPFAM" id="SSF46785">
    <property type="entry name" value="Winged helix' DNA-binding domain"/>
    <property type="match status" value="1"/>
</dbReference>
<dbReference type="InterPro" id="IPR005149">
    <property type="entry name" value="Tscrpt_reg_PadR_N"/>
</dbReference>
<dbReference type="RefSeq" id="WP_051193554.1">
    <property type="nucleotide sequence ID" value="NZ_JBIAQY010000019.1"/>
</dbReference>
<evidence type="ECO:0000259" key="3">
    <source>
        <dbReference type="Pfam" id="PF10400"/>
    </source>
</evidence>
<evidence type="ECO:0000256" key="1">
    <source>
        <dbReference type="SAM" id="MobiDB-lite"/>
    </source>
</evidence>
<protein>
    <submittedName>
        <fullName evidence="4">PadR family transcriptional regulator</fullName>
    </submittedName>
</protein>
<feature type="domain" description="Transcription regulator PadR N-terminal" evidence="2">
    <location>
        <begin position="11"/>
        <end position="83"/>
    </location>
</feature>
<name>A0ABW6SE38_9NOCA</name>
<proteinExistence type="predicted"/>
<dbReference type="Gene3D" id="6.10.140.190">
    <property type="match status" value="1"/>
</dbReference>
<sequence length="220" mass="25012">MPELGAQDHIVLGLVARHGPLTPYELKARVEESVDYFWPVPHAQLYRIPARLAEQGLLREEAEETGRRRRVFHLTDAGREELERWLSEPKCPPAETRDPAQLKLFFADVGAPDDVIALAHDQAAQHLHWLDLYRTLQAEIDPEDSVRAESRSRILELGIMHEQAYVDFWKSLAHNPIRSPSTGPGGACQPDESEDRQGDRRDHHHAHRKRGSLAPQTDQG</sequence>
<dbReference type="PANTHER" id="PTHR43252:SF4">
    <property type="entry name" value="TRANSCRIPTIONAL REGULATORY PROTEIN"/>
    <property type="match status" value="1"/>
</dbReference>
<dbReference type="Pfam" id="PF10400">
    <property type="entry name" value="Vir_act_alpha_C"/>
    <property type="match status" value="1"/>
</dbReference>
<evidence type="ECO:0000313" key="5">
    <source>
        <dbReference type="Proteomes" id="UP001601992"/>
    </source>
</evidence>
<accession>A0ABW6SE38</accession>
<dbReference type="InterPro" id="IPR036390">
    <property type="entry name" value="WH_DNA-bd_sf"/>
</dbReference>
<dbReference type="Proteomes" id="UP001601992">
    <property type="component" value="Unassembled WGS sequence"/>
</dbReference>
<reference evidence="4 5" key="1">
    <citation type="submission" date="2024-10" db="EMBL/GenBank/DDBJ databases">
        <title>The Natural Products Discovery Center: Release of the First 8490 Sequenced Strains for Exploring Actinobacteria Biosynthetic Diversity.</title>
        <authorList>
            <person name="Kalkreuter E."/>
            <person name="Kautsar S.A."/>
            <person name="Yang D."/>
            <person name="Bader C.D."/>
            <person name="Teijaro C.N."/>
            <person name="Fluegel L."/>
            <person name="Davis C.M."/>
            <person name="Simpson J.R."/>
            <person name="Lauterbach L."/>
            <person name="Steele A.D."/>
            <person name="Gui C."/>
            <person name="Meng S."/>
            <person name="Li G."/>
            <person name="Viehrig K."/>
            <person name="Ye F."/>
            <person name="Su P."/>
            <person name="Kiefer A.F."/>
            <person name="Nichols A."/>
            <person name="Cepeda A.J."/>
            <person name="Yan W."/>
            <person name="Fan B."/>
            <person name="Jiang Y."/>
            <person name="Adhikari A."/>
            <person name="Zheng C.-J."/>
            <person name="Schuster L."/>
            <person name="Cowan T.M."/>
            <person name="Smanski M.J."/>
            <person name="Chevrette M.G."/>
            <person name="De Carvalho L.P.S."/>
            <person name="Shen B."/>
        </authorList>
    </citation>
    <scope>NUCLEOTIDE SEQUENCE [LARGE SCALE GENOMIC DNA]</scope>
    <source>
        <strain evidence="4 5">NPDC002593</strain>
    </source>
</reference>
<dbReference type="Pfam" id="PF03551">
    <property type="entry name" value="PadR"/>
    <property type="match status" value="1"/>
</dbReference>
<evidence type="ECO:0000313" key="4">
    <source>
        <dbReference type="EMBL" id="MFF3573426.1"/>
    </source>
</evidence>